<evidence type="ECO:0000313" key="3">
    <source>
        <dbReference type="Proteomes" id="UP000518904"/>
    </source>
</evidence>
<gene>
    <name evidence="2" type="ORF">HKB16_13510</name>
</gene>
<feature type="region of interest" description="Disordered" evidence="1">
    <location>
        <begin position="1"/>
        <end position="21"/>
    </location>
</feature>
<name>A0A7Y0SI77_VIBPH</name>
<evidence type="ECO:0000313" key="2">
    <source>
        <dbReference type="EMBL" id="NMU83900.1"/>
    </source>
</evidence>
<evidence type="ECO:0000256" key="1">
    <source>
        <dbReference type="SAM" id="MobiDB-lite"/>
    </source>
</evidence>
<feature type="non-terminal residue" evidence="2">
    <location>
        <position position="21"/>
    </location>
</feature>
<accession>A0A7Y0SI77</accession>
<protein>
    <submittedName>
        <fullName evidence="2">Transcriptional regulator</fullName>
    </submittedName>
</protein>
<dbReference type="EMBL" id="JABCLB010001219">
    <property type="protein sequence ID" value="NMU83900.1"/>
    <property type="molecule type" value="Genomic_DNA"/>
</dbReference>
<dbReference type="AlphaFoldDB" id="A0A7Y0SI77"/>
<reference evidence="2 3" key="1">
    <citation type="submission" date="2020-04" db="EMBL/GenBank/DDBJ databases">
        <title>Whole-genome sequencing of Vibrio spp. from China reveals different genetic environments of blaCTX-M-14 among diverse lineages.</title>
        <authorList>
            <person name="Zheng Z."/>
            <person name="Ye L."/>
            <person name="Chen S."/>
        </authorList>
    </citation>
    <scope>NUCLEOTIDE SEQUENCE [LARGE SCALE GENOMIC DNA]</scope>
    <source>
        <strain evidence="2 3">Vb0551</strain>
    </source>
</reference>
<comment type="caution">
    <text evidence="2">The sequence shown here is derived from an EMBL/GenBank/DDBJ whole genome shotgun (WGS) entry which is preliminary data.</text>
</comment>
<dbReference type="Proteomes" id="UP000518904">
    <property type="component" value="Unassembled WGS sequence"/>
</dbReference>
<sequence>MESRISVDSKGRKSVANVCAE</sequence>
<proteinExistence type="predicted"/>
<feature type="compositionally biased region" description="Basic and acidic residues" evidence="1">
    <location>
        <begin position="1"/>
        <end position="11"/>
    </location>
</feature>
<organism evidence="2 3">
    <name type="scientific">Vibrio parahaemolyticus</name>
    <dbReference type="NCBI Taxonomy" id="670"/>
    <lineage>
        <taxon>Bacteria</taxon>
        <taxon>Pseudomonadati</taxon>
        <taxon>Pseudomonadota</taxon>
        <taxon>Gammaproteobacteria</taxon>
        <taxon>Vibrionales</taxon>
        <taxon>Vibrionaceae</taxon>
        <taxon>Vibrio</taxon>
    </lineage>
</organism>